<sequence length="307" mass="35479">MPIHVIYSSFGGRKYHDQTRFSVLTLLHLLLEAKRTDIRIVVYTDAPATVPKHDLVISMPFTAQQLAEFRGPLEYVHRVKVAMLQHAAKHFGTALLYIDGDTRWRELPNDVFEQLALGNNIYMHVDEGRLSEQFFPSYFHALENLRAPLQSFGMQFGTPDLTMWNAGVIGVPAGSDAFLARVLAVNDFLFPRLTPRNWVEQLAWALAVAERDDVVALGDKLHHYWNYSYEAPIYLAEIFSGIDENWSVERQAEYCAKYDWSEARLKELVAAPEHKRQRRLKKWRASIQKRKMGLRIRFSQLLGRGTF</sequence>
<evidence type="ECO:0000313" key="2">
    <source>
        <dbReference type="Proteomes" id="UP000192911"/>
    </source>
</evidence>
<protein>
    <recommendedName>
        <fullName evidence="3">Glycosyl transferase family 8</fullName>
    </recommendedName>
</protein>
<name>A0A1X7GZ38_TRICW</name>
<keyword evidence="2" id="KW-1185">Reference proteome</keyword>
<dbReference type="GeneID" id="95551076"/>
<evidence type="ECO:0008006" key="3">
    <source>
        <dbReference type="Google" id="ProtNLM"/>
    </source>
</evidence>
<reference evidence="2" key="1">
    <citation type="submission" date="2017-04" db="EMBL/GenBank/DDBJ databases">
        <authorList>
            <person name="Varghese N."/>
            <person name="Submissions S."/>
        </authorList>
    </citation>
    <scope>NUCLEOTIDE SEQUENCE [LARGE SCALE GENOMIC DNA]</scope>
    <source>
        <strain evidence="2">Ballard 720</strain>
    </source>
</reference>
<dbReference type="STRING" id="28094.SAMN06295900_119101"/>
<proteinExistence type="predicted"/>
<organism evidence="1 2">
    <name type="scientific">Trinickia caryophylli</name>
    <name type="common">Paraburkholderia caryophylli</name>
    <dbReference type="NCBI Taxonomy" id="28094"/>
    <lineage>
        <taxon>Bacteria</taxon>
        <taxon>Pseudomonadati</taxon>
        <taxon>Pseudomonadota</taxon>
        <taxon>Betaproteobacteria</taxon>
        <taxon>Burkholderiales</taxon>
        <taxon>Burkholderiaceae</taxon>
        <taxon>Trinickia</taxon>
    </lineage>
</organism>
<dbReference type="AlphaFoldDB" id="A0A1X7GZ38"/>
<dbReference type="RefSeq" id="WP_085230253.1">
    <property type="nucleotide sequence ID" value="NZ_BSQD01000017.1"/>
</dbReference>
<accession>A0A1X7GZ38</accession>
<dbReference type="OrthoDB" id="850028at2"/>
<gene>
    <name evidence="1" type="ORF">SAMN06295900_119101</name>
</gene>
<dbReference type="Proteomes" id="UP000192911">
    <property type="component" value="Unassembled WGS sequence"/>
</dbReference>
<dbReference type="EMBL" id="FXAH01000019">
    <property type="protein sequence ID" value="SMF77029.1"/>
    <property type="molecule type" value="Genomic_DNA"/>
</dbReference>
<evidence type="ECO:0000313" key="1">
    <source>
        <dbReference type="EMBL" id="SMF77029.1"/>
    </source>
</evidence>